<protein>
    <submittedName>
        <fullName evidence="2">Uncharacterized protein</fullName>
    </submittedName>
</protein>
<dbReference type="AlphaFoldDB" id="A0A7W8FWD1"/>
<keyword evidence="1" id="KW-1133">Transmembrane helix</keyword>
<feature type="transmembrane region" description="Helical" evidence="1">
    <location>
        <begin position="328"/>
        <end position="346"/>
    </location>
</feature>
<accession>A0A7W8FWD1</accession>
<sequence length="451" mass="48824">MILDMIQEWFKELLIDGIISNLTGMFDTLNTKVGEIAGEVGMTPAAWNSSIFNMIRNLSETVIVPIAGIILTFVMCYELIQLIIEKNNLHDFDTWIFFKWIFKTFCAVLIVTNTWNIVMAVFDVAQNVVSQSAGVIISDAGIDISGVVGDLETQLADWSVVHQGRIVAVNGGRGVIQGSQQIFLDVADIGGVVPHPVQHILDVGTVQLQEAGFDHLRRIVVPGNAGDNGFFRVIGAQGFEPGEPLLVRRPGGDIFSPLDFVPFPLQPGKQIFQAGGYGNQPVDGGFQLCLVAGAVLCGLMLNVALALIPTRDDDGQAVFFAQPVAGPAYLVIAALVGMVVLVVGEADRIENQVIMDVILVNVSGEDKFIFVAQDFPCQFHADPVGFLWRDLPRFKGLDQVAAQVRTFVNGMAACPFKFNVGGLGGAAEGGHQHLPVRLVRIADIVNRSFQR</sequence>
<dbReference type="Proteomes" id="UP000521313">
    <property type="component" value="Unassembled WGS sequence"/>
</dbReference>
<organism evidence="2 3">
    <name type="scientific">Faecalicoccus acidiformans</name>
    <dbReference type="NCBI Taxonomy" id="915173"/>
    <lineage>
        <taxon>Bacteria</taxon>
        <taxon>Bacillati</taxon>
        <taxon>Bacillota</taxon>
        <taxon>Erysipelotrichia</taxon>
        <taxon>Erysipelotrichales</taxon>
        <taxon>Erysipelotrichaceae</taxon>
        <taxon>Faecalicoccus</taxon>
    </lineage>
</organism>
<name>A0A7W8FWD1_9FIRM</name>
<proteinExistence type="predicted"/>
<dbReference type="EMBL" id="JACHHD010000001">
    <property type="protein sequence ID" value="MBB5184103.1"/>
    <property type="molecule type" value="Genomic_DNA"/>
</dbReference>
<evidence type="ECO:0000256" key="1">
    <source>
        <dbReference type="SAM" id="Phobius"/>
    </source>
</evidence>
<evidence type="ECO:0000313" key="3">
    <source>
        <dbReference type="Proteomes" id="UP000521313"/>
    </source>
</evidence>
<dbReference type="Pfam" id="PF19478">
    <property type="entry name" value="TrbL_2"/>
    <property type="match status" value="1"/>
</dbReference>
<evidence type="ECO:0000313" key="2">
    <source>
        <dbReference type="EMBL" id="MBB5184103.1"/>
    </source>
</evidence>
<dbReference type="InterPro" id="IPR045798">
    <property type="entry name" value="TrbL_Firmicutes"/>
</dbReference>
<reference evidence="2 3" key="1">
    <citation type="submission" date="2020-08" db="EMBL/GenBank/DDBJ databases">
        <title>Genomic Encyclopedia of Type Strains, Phase IV (KMG-IV): sequencing the most valuable type-strain genomes for metagenomic binning, comparative biology and taxonomic classification.</title>
        <authorList>
            <person name="Goeker M."/>
        </authorList>
    </citation>
    <scope>NUCLEOTIDE SEQUENCE [LARGE SCALE GENOMIC DNA]</scope>
    <source>
        <strain evidence="2 3">DSM 26963</strain>
    </source>
</reference>
<keyword evidence="1" id="KW-0812">Transmembrane</keyword>
<comment type="caution">
    <text evidence="2">The sequence shown here is derived from an EMBL/GenBank/DDBJ whole genome shotgun (WGS) entry which is preliminary data.</text>
</comment>
<feature type="transmembrane region" description="Helical" evidence="1">
    <location>
        <begin position="288"/>
        <end position="308"/>
    </location>
</feature>
<feature type="transmembrane region" description="Helical" evidence="1">
    <location>
        <begin position="100"/>
        <end position="122"/>
    </location>
</feature>
<keyword evidence="1" id="KW-0472">Membrane</keyword>
<gene>
    <name evidence="2" type="ORF">HNQ43_000136</name>
</gene>
<feature type="transmembrane region" description="Helical" evidence="1">
    <location>
        <begin position="62"/>
        <end position="80"/>
    </location>
</feature>